<dbReference type="EMBL" id="QJSP01000003">
    <property type="protein sequence ID" value="PYE19490.1"/>
    <property type="molecule type" value="Genomic_DNA"/>
</dbReference>
<gene>
    <name evidence="2" type="ORF">DFR67_103403</name>
</gene>
<reference evidence="2 3" key="1">
    <citation type="submission" date="2018-06" db="EMBL/GenBank/DDBJ databases">
        <title>Genomic Encyclopedia of Type Strains, Phase IV (KMG-IV): sequencing the most valuable type-strain genomes for metagenomic binning, comparative biology and taxonomic classification.</title>
        <authorList>
            <person name="Goeker M."/>
        </authorList>
    </citation>
    <scope>NUCLEOTIDE SEQUENCE [LARGE SCALE GENOMIC DNA]</scope>
    <source>
        <strain evidence="2 3">DSM 45521</strain>
    </source>
</reference>
<dbReference type="InterPro" id="IPR037401">
    <property type="entry name" value="SnoaL-like"/>
</dbReference>
<name>A0A318RS26_WILLI</name>
<sequence>MSTTAPTVSIEEKNKELVADFMKVFSAGDVDKILSFLSPTATWWVAGTIDGISGSKNKQEFGEMLSSLSSTSKNGAIALTPLAWTAEGERVAVETESYAELENGRTYNNLYHFVFVIKNGEIESIKEFLDTEHTRAVFLG</sequence>
<dbReference type="PANTHER" id="PTHR41252">
    <property type="entry name" value="BLR2505 PROTEIN"/>
    <property type="match status" value="1"/>
</dbReference>
<dbReference type="PANTHER" id="PTHR41252:SF1">
    <property type="entry name" value="BLR2505 PROTEIN"/>
    <property type="match status" value="1"/>
</dbReference>
<dbReference type="OrthoDB" id="6657864at2"/>
<dbReference type="Gene3D" id="3.10.450.50">
    <property type="match status" value="1"/>
</dbReference>
<evidence type="ECO:0000313" key="2">
    <source>
        <dbReference type="EMBL" id="PYE19490.1"/>
    </source>
</evidence>
<proteinExistence type="predicted"/>
<comment type="caution">
    <text evidence="2">The sequence shown here is derived from an EMBL/GenBank/DDBJ whole genome shotgun (WGS) entry which is preliminary data.</text>
</comment>
<organism evidence="2 3">
    <name type="scientific">Williamsia limnetica</name>
    <dbReference type="NCBI Taxonomy" id="882452"/>
    <lineage>
        <taxon>Bacteria</taxon>
        <taxon>Bacillati</taxon>
        <taxon>Actinomycetota</taxon>
        <taxon>Actinomycetes</taxon>
        <taxon>Mycobacteriales</taxon>
        <taxon>Nocardiaceae</taxon>
        <taxon>Williamsia</taxon>
    </lineage>
</organism>
<dbReference type="Proteomes" id="UP000247591">
    <property type="component" value="Unassembled WGS sequence"/>
</dbReference>
<dbReference type="RefSeq" id="WP_110468659.1">
    <property type="nucleotide sequence ID" value="NZ_QJSP01000003.1"/>
</dbReference>
<feature type="domain" description="SnoaL-like" evidence="1">
    <location>
        <begin position="18"/>
        <end position="123"/>
    </location>
</feature>
<keyword evidence="3" id="KW-1185">Reference proteome</keyword>
<protein>
    <recommendedName>
        <fullName evidence="1">SnoaL-like domain-containing protein</fullName>
    </recommendedName>
</protein>
<evidence type="ECO:0000259" key="1">
    <source>
        <dbReference type="Pfam" id="PF12680"/>
    </source>
</evidence>
<dbReference type="Pfam" id="PF12680">
    <property type="entry name" value="SnoaL_2"/>
    <property type="match status" value="1"/>
</dbReference>
<dbReference type="SUPFAM" id="SSF54427">
    <property type="entry name" value="NTF2-like"/>
    <property type="match status" value="1"/>
</dbReference>
<dbReference type="InterPro" id="IPR032710">
    <property type="entry name" value="NTF2-like_dom_sf"/>
</dbReference>
<accession>A0A318RS26</accession>
<evidence type="ECO:0000313" key="3">
    <source>
        <dbReference type="Proteomes" id="UP000247591"/>
    </source>
</evidence>
<dbReference type="AlphaFoldDB" id="A0A318RS26"/>